<organism evidence="3 4">
    <name type="scientific">Dyella jejuensis</name>
    <dbReference type="NCBI Taxonomy" id="1432009"/>
    <lineage>
        <taxon>Bacteria</taxon>
        <taxon>Pseudomonadati</taxon>
        <taxon>Pseudomonadota</taxon>
        <taxon>Gammaproteobacteria</taxon>
        <taxon>Lysobacterales</taxon>
        <taxon>Rhodanobacteraceae</taxon>
        <taxon>Dyella</taxon>
    </lineage>
</organism>
<dbReference type="PANTHER" id="PTHR43777">
    <property type="entry name" value="MOLYBDENUM COFACTOR CYTIDYLYLTRANSFERASE"/>
    <property type="match status" value="1"/>
</dbReference>
<evidence type="ECO:0000313" key="4">
    <source>
        <dbReference type="Proteomes" id="UP001620461"/>
    </source>
</evidence>
<dbReference type="Gene3D" id="3.90.550.10">
    <property type="entry name" value="Spore Coat Polysaccharide Biosynthesis Protein SpsA, Chain A"/>
    <property type="match status" value="1"/>
</dbReference>
<name>A0ABW8JK89_9GAMM</name>
<feature type="domain" description="MobA-like NTP transferase" evidence="2">
    <location>
        <begin position="10"/>
        <end position="170"/>
    </location>
</feature>
<evidence type="ECO:0000256" key="1">
    <source>
        <dbReference type="ARBA" id="ARBA00022842"/>
    </source>
</evidence>
<evidence type="ECO:0000313" key="3">
    <source>
        <dbReference type="EMBL" id="MFK2900700.1"/>
    </source>
</evidence>
<accession>A0ABW8JK89</accession>
<gene>
    <name evidence="3" type="ORF">ISP15_10160</name>
</gene>
<dbReference type="RefSeq" id="WP_404547191.1">
    <property type="nucleotide sequence ID" value="NZ_JADIKJ010000010.1"/>
</dbReference>
<comment type="caution">
    <text evidence="3">The sequence shown here is derived from an EMBL/GenBank/DDBJ whole genome shotgun (WGS) entry which is preliminary data.</text>
</comment>
<evidence type="ECO:0000259" key="2">
    <source>
        <dbReference type="Pfam" id="PF12804"/>
    </source>
</evidence>
<dbReference type="InterPro" id="IPR025877">
    <property type="entry name" value="MobA-like_NTP_Trfase"/>
</dbReference>
<dbReference type="CDD" id="cd04182">
    <property type="entry name" value="GT_2_like_f"/>
    <property type="match status" value="1"/>
</dbReference>
<dbReference type="InterPro" id="IPR029044">
    <property type="entry name" value="Nucleotide-diphossugar_trans"/>
</dbReference>
<dbReference type="SUPFAM" id="SSF53448">
    <property type="entry name" value="Nucleotide-diphospho-sugar transferases"/>
    <property type="match status" value="1"/>
</dbReference>
<proteinExistence type="predicted"/>
<keyword evidence="4" id="KW-1185">Reference proteome</keyword>
<dbReference type="EMBL" id="JADIKJ010000010">
    <property type="protein sequence ID" value="MFK2900700.1"/>
    <property type="molecule type" value="Genomic_DNA"/>
</dbReference>
<dbReference type="Pfam" id="PF12804">
    <property type="entry name" value="NTP_transf_3"/>
    <property type="match status" value="1"/>
</dbReference>
<dbReference type="Proteomes" id="UP001620461">
    <property type="component" value="Unassembled WGS sequence"/>
</dbReference>
<reference evidence="3 4" key="1">
    <citation type="submission" date="2020-10" db="EMBL/GenBank/DDBJ databases">
        <title>Phylogeny of dyella-like bacteria.</title>
        <authorList>
            <person name="Fu J."/>
        </authorList>
    </citation>
    <scope>NUCLEOTIDE SEQUENCE [LARGE SCALE GENOMIC DNA]</scope>
    <source>
        <strain evidence="3 4">JP1</strain>
    </source>
</reference>
<keyword evidence="1" id="KW-0460">Magnesium</keyword>
<sequence>MTDHTSPVILLLAAGEGSRFGGAKQLALITGEAMVRRVARTLLEVDVPVLAVTGAYAEDVEAALDDLPLSVVRCEEWQLGMGHSLAAGVRELMRVFPAASAALICLADQPLLDAAFVHDLLQRHAQAPDRLLATVYRGVQGPPALFPRDCFAALADLSGTHGARSVLEQKSTRVEAFASEGMADIDTQEDLLHVMLRTHWRG</sequence>
<protein>
    <submittedName>
        <fullName evidence="3">Nucleotidyltransferase family protein</fullName>
    </submittedName>
</protein>
<dbReference type="PANTHER" id="PTHR43777:SF1">
    <property type="entry name" value="MOLYBDENUM COFACTOR CYTIDYLYLTRANSFERASE"/>
    <property type="match status" value="1"/>
</dbReference>